<dbReference type="Proteomes" id="UP000775213">
    <property type="component" value="Unassembled WGS sequence"/>
</dbReference>
<keyword evidence="1" id="KW-0812">Transmembrane</keyword>
<keyword evidence="1" id="KW-1133">Transmembrane helix</keyword>
<accession>A0AAV7GDJ3</accession>
<sequence length="231" mass="26273">MIWIIATSFIEEVTILMVSKCVFLNGPLTLVLRNSLLSCQCGFLFPTYVNICLTSIFFITWHLFFVVQCFSLHPQLCKHNDIIRYSKENDTIDGIIFLEPISLVQDSIVVSNKLNHNISVHTLHQFGDASCSHEEYQINRTKNLILKIYHADVTTLEDAEDILIWASLENQIPNASEVFDVVIEEISSFEIMVDHDVDGNYAEQGGNVDVVPSLWNDRGVKDMMDCLSILD</sequence>
<reference evidence="2 3" key="1">
    <citation type="journal article" date="2021" name="Hortic Res">
        <title>Chromosome-scale assembly of the Dendrobium chrysotoxum genome enhances the understanding of orchid evolution.</title>
        <authorList>
            <person name="Zhang Y."/>
            <person name="Zhang G.Q."/>
            <person name="Zhang D."/>
            <person name="Liu X.D."/>
            <person name="Xu X.Y."/>
            <person name="Sun W.H."/>
            <person name="Yu X."/>
            <person name="Zhu X."/>
            <person name="Wang Z.W."/>
            <person name="Zhao X."/>
            <person name="Zhong W.Y."/>
            <person name="Chen H."/>
            <person name="Yin W.L."/>
            <person name="Huang T."/>
            <person name="Niu S.C."/>
            <person name="Liu Z.J."/>
        </authorList>
    </citation>
    <scope>NUCLEOTIDE SEQUENCE [LARGE SCALE GENOMIC DNA]</scope>
    <source>
        <strain evidence="2">Lindl</strain>
    </source>
</reference>
<organism evidence="2 3">
    <name type="scientific">Dendrobium chrysotoxum</name>
    <name type="common">Orchid</name>
    <dbReference type="NCBI Taxonomy" id="161865"/>
    <lineage>
        <taxon>Eukaryota</taxon>
        <taxon>Viridiplantae</taxon>
        <taxon>Streptophyta</taxon>
        <taxon>Embryophyta</taxon>
        <taxon>Tracheophyta</taxon>
        <taxon>Spermatophyta</taxon>
        <taxon>Magnoliopsida</taxon>
        <taxon>Liliopsida</taxon>
        <taxon>Asparagales</taxon>
        <taxon>Orchidaceae</taxon>
        <taxon>Epidendroideae</taxon>
        <taxon>Malaxideae</taxon>
        <taxon>Dendrobiinae</taxon>
        <taxon>Dendrobium</taxon>
    </lineage>
</organism>
<evidence type="ECO:0000256" key="1">
    <source>
        <dbReference type="SAM" id="Phobius"/>
    </source>
</evidence>
<dbReference type="EMBL" id="JAGFBR010000016">
    <property type="protein sequence ID" value="KAH0453758.1"/>
    <property type="molecule type" value="Genomic_DNA"/>
</dbReference>
<protein>
    <submittedName>
        <fullName evidence="2">Uncharacterized protein</fullName>
    </submittedName>
</protein>
<comment type="caution">
    <text evidence="2">The sequence shown here is derived from an EMBL/GenBank/DDBJ whole genome shotgun (WGS) entry which is preliminary data.</text>
</comment>
<feature type="transmembrane region" description="Helical" evidence="1">
    <location>
        <begin position="43"/>
        <end position="67"/>
    </location>
</feature>
<keyword evidence="3" id="KW-1185">Reference proteome</keyword>
<dbReference type="AlphaFoldDB" id="A0AAV7GDJ3"/>
<proteinExistence type="predicted"/>
<name>A0AAV7GDJ3_DENCH</name>
<evidence type="ECO:0000313" key="3">
    <source>
        <dbReference type="Proteomes" id="UP000775213"/>
    </source>
</evidence>
<evidence type="ECO:0000313" key="2">
    <source>
        <dbReference type="EMBL" id="KAH0453758.1"/>
    </source>
</evidence>
<keyword evidence="1" id="KW-0472">Membrane</keyword>
<gene>
    <name evidence="2" type="ORF">IEQ34_018082</name>
</gene>